<gene>
    <name evidence="3" type="ORF">FIBSPDRAFT_838754</name>
</gene>
<proteinExistence type="predicted"/>
<organism evidence="3 4">
    <name type="scientific">Athelia psychrophila</name>
    <dbReference type="NCBI Taxonomy" id="1759441"/>
    <lineage>
        <taxon>Eukaryota</taxon>
        <taxon>Fungi</taxon>
        <taxon>Dikarya</taxon>
        <taxon>Basidiomycota</taxon>
        <taxon>Agaricomycotina</taxon>
        <taxon>Agaricomycetes</taxon>
        <taxon>Agaricomycetidae</taxon>
        <taxon>Atheliales</taxon>
        <taxon>Atheliaceae</taxon>
        <taxon>Athelia</taxon>
    </lineage>
</organism>
<feature type="domain" description="F-box" evidence="2">
    <location>
        <begin position="55"/>
        <end position="104"/>
    </location>
</feature>
<evidence type="ECO:0000256" key="1">
    <source>
        <dbReference type="SAM" id="MobiDB-lite"/>
    </source>
</evidence>
<feature type="region of interest" description="Disordered" evidence="1">
    <location>
        <begin position="1"/>
        <end position="49"/>
    </location>
</feature>
<sequence>MNENKPPQDAETRRSSRMKAKVMPEDASTELETSTSGVPPKKRASTKGKRKAGKLEGIMIMPLDVLFEIFSFLRPLDILYLSRTTKEFGRVLMNRNNIFIWKAARANIPNYPECFEDMNEAQMARLAFEPHCYVCFKPNCRTVDWVFRVRLCPKCASTSLVDVIPLLDSLKKGVAILACTKEWSRSRTLAFSEEIASVTAHWATLKSEEEEEAYIQQRTVLKSRVNDHAIICMLWLESQRTDRSKELREARNDRKAAIIKKLAELGWGPEIEKITYTIGEHRLVKQPTRLTPRIWTNIKPEMIKYLEQIKHIRLERERPQVMATRKRTAIEAIRAYKVSLLPWAEVMPEPPDYCQMAPVKAILELPTDIAVDVSSFASVIPQLSSLFAEWRQKLHRHMVLRLFPSQESPATVPVVEPLNPEVVRILPLATTPFECIRCLGDDPFTCEFDTSTSKGRLEPLFYPEALNHPCLTRELYPESGQSDDLKLDKQPGRRRKEWTSTQLRLDLVGSHIMFKIVLFCNVDASCTTVADLDKLDVWLGCPDCAYWWGGPNEAEVPVFGWRNAYKHQVQVHSSEPINWLELSEDQKRQAVTGAPEGSFKAGQHEMSRMPSTTIARWSCVHCMDRTCEGTPQTMVDITKHLLEEHEVTVPQVDVDCHTFAGKKEFAHRESWATFAIQQPPEETANLKLLAQDMAAALNLGYITTNSTCQDHLDNAMEAYWRDHGHATELND</sequence>
<evidence type="ECO:0000313" key="3">
    <source>
        <dbReference type="EMBL" id="KZP10074.1"/>
    </source>
</evidence>
<name>A0A165YZB1_9AGAM</name>
<keyword evidence="4" id="KW-1185">Reference proteome</keyword>
<dbReference type="InterPro" id="IPR001810">
    <property type="entry name" value="F-box_dom"/>
</dbReference>
<evidence type="ECO:0000313" key="4">
    <source>
        <dbReference type="Proteomes" id="UP000076532"/>
    </source>
</evidence>
<dbReference type="EMBL" id="KV417686">
    <property type="protein sequence ID" value="KZP10074.1"/>
    <property type="molecule type" value="Genomic_DNA"/>
</dbReference>
<dbReference type="AlphaFoldDB" id="A0A165YZB1"/>
<evidence type="ECO:0000259" key="2">
    <source>
        <dbReference type="PROSITE" id="PS50181"/>
    </source>
</evidence>
<accession>A0A165YZB1</accession>
<dbReference type="SUPFAM" id="SSF81383">
    <property type="entry name" value="F-box domain"/>
    <property type="match status" value="1"/>
</dbReference>
<dbReference type="STRING" id="436010.A0A165YZB1"/>
<dbReference type="InterPro" id="IPR036047">
    <property type="entry name" value="F-box-like_dom_sf"/>
</dbReference>
<feature type="compositionally biased region" description="Basic residues" evidence="1">
    <location>
        <begin position="40"/>
        <end position="49"/>
    </location>
</feature>
<dbReference type="CDD" id="cd09917">
    <property type="entry name" value="F-box_SF"/>
    <property type="match status" value="1"/>
</dbReference>
<reference evidence="3 4" key="1">
    <citation type="journal article" date="2016" name="Mol. Biol. Evol.">
        <title>Comparative Genomics of Early-Diverging Mushroom-Forming Fungi Provides Insights into the Origins of Lignocellulose Decay Capabilities.</title>
        <authorList>
            <person name="Nagy L.G."/>
            <person name="Riley R."/>
            <person name="Tritt A."/>
            <person name="Adam C."/>
            <person name="Daum C."/>
            <person name="Floudas D."/>
            <person name="Sun H."/>
            <person name="Yadav J.S."/>
            <person name="Pangilinan J."/>
            <person name="Larsson K.H."/>
            <person name="Matsuura K."/>
            <person name="Barry K."/>
            <person name="Labutti K."/>
            <person name="Kuo R."/>
            <person name="Ohm R.A."/>
            <person name="Bhattacharya S.S."/>
            <person name="Shirouzu T."/>
            <person name="Yoshinaga Y."/>
            <person name="Martin F.M."/>
            <person name="Grigoriev I.V."/>
            <person name="Hibbett D.S."/>
        </authorList>
    </citation>
    <scope>NUCLEOTIDE SEQUENCE [LARGE SCALE GENOMIC DNA]</scope>
    <source>
        <strain evidence="3 4">CBS 109695</strain>
    </source>
</reference>
<protein>
    <recommendedName>
        <fullName evidence="2">F-box domain-containing protein</fullName>
    </recommendedName>
</protein>
<dbReference type="Proteomes" id="UP000076532">
    <property type="component" value="Unassembled WGS sequence"/>
</dbReference>
<feature type="compositionally biased region" description="Basic and acidic residues" evidence="1">
    <location>
        <begin position="1"/>
        <end position="14"/>
    </location>
</feature>
<dbReference type="OrthoDB" id="2322499at2759"/>
<dbReference type="Pfam" id="PF00646">
    <property type="entry name" value="F-box"/>
    <property type="match status" value="1"/>
</dbReference>
<dbReference type="PROSITE" id="PS50181">
    <property type="entry name" value="FBOX"/>
    <property type="match status" value="1"/>
</dbReference>